<feature type="domain" description="Peptidase M1 membrane alanine aminopeptidase" evidence="2">
    <location>
        <begin position="367"/>
        <end position="565"/>
    </location>
</feature>
<sequence length="747" mass="86401">MKKVFVLFLVMISIQGLNAQEKKHEGKFEQLGTQLPTPNTYRTGSGAPGRDYWQQKADYVIDVELDDQTQTINGSETITYTNNSPDVLTYLWVQLDQNVRAKDSSSPKIRSSRIYRDSIPAKAFQSYTIGETGYEGGYNIKAVKDQNNKALPHLINKTMMRVELPQAMNTGDQFTFSIDWSYKVYDRMMEDGRGGYEYFPEDGNYSYSCAQWFPRMCVYDDVNGWQNKQFLGRGEFALPFGDYKVKLTVPADHIVAATGELQNAKNVLTSDQYKRFQKAKKTFDKPVLIVTQDEAKKKEKKPNYKKKSTWEFHAKNVRDFAFATSRKFIWDAMAVKLDNSAPLAMSFYPKEGNPLWEKESTVAVKNTLEVYSERTFEYPYPVAISVHAANQGMEYPMICFNYGRPKEDGTYSDRLRDGMISVIVHEVGHNYFPMIVNSDERQWTWMDEGLNTFLERETKRIRYSDLSLNWGSPKGIVPYMKGDKKYIRPIMTNSENIRQFGYNAYAKPSAALTVLRETVMGPELFDHAFKEYAQRWAFKHPKPADFFRTMEDASAVDLDWFWKGWFYSTDHVDVALDNVKWFRLKNEKPGLENKIKSTQIAGSGGSEEKGSETNSDFSNGYEEIVLTDTDPRFYGEYKNRVDDEAIRRGYADKNFYELSFKNNGGIPTPLIIEWEYKDGTKEVEKIPAEIWRMNESETKKVFAKDKEVVNIVLDPYLETADTNTEDNVFPKKEEKSKFDKFKEKAGE</sequence>
<dbReference type="SUPFAM" id="SSF55486">
    <property type="entry name" value="Metalloproteases ('zincins'), catalytic domain"/>
    <property type="match status" value="1"/>
</dbReference>
<evidence type="ECO:0000256" key="1">
    <source>
        <dbReference type="SAM" id="SignalP"/>
    </source>
</evidence>
<evidence type="ECO:0000313" key="3">
    <source>
        <dbReference type="EMBL" id="MDN5205260.1"/>
    </source>
</evidence>
<dbReference type="EMBL" id="JAUJEA010000016">
    <property type="protein sequence ID" value="MDN5205260.1"/>
    <property type="molecule type" value="Genomic_DNA"/>
</dbReference>
<evidence type="ECO:0000313" key="4">
    <source>
        <dbReference type="Proteomes" id="UP001172082"/>
    </source>
</evidence>
<evidence type="ECO:0000259" key="2">
    <source>
        <dbReference type="Pfam" id="PF01433"/>
    </source>
</evidence>
<name>A0ABT8L0W5_9BACT</name>
<dbReference type="Gene3D" id="1.10.390.10">
    <property type="entry name" value="Neutral Protease Domain 2"/>
    <property type="match status" value="1"/>
</dbReference>
<gene>
    <name evidence="3" type="ORF">QQ008_28005</name>
</gene>
<dbReference type="InterPro" id="IPR014782">
    <property type="entry name" value="Peptidase_M1_dom"/>
</dbReference>
<dbReference type="RefSeq" id="WP_346755282.1">
    <property type="nucleotide sequence ID" value="NZ_JAUJEA010000016.1"/>
</dbReference>
<feature type="chain" id="PRO_5045880738" evidence="1">
    <location>
        <begin position="20"/>
        <end position="747"/>
    </location>
</feature>
<organism evidence="3 4">
    <name type="scientific">Splendidivirga corallicola</name>
    <dbReference type="NCBI Taxonomy" id="3051826"/>
    <lineage>
        <taxon>Bacteria</taxon>
        <taxon>Pseudomonadati</taxon>
        <taxon>Bacteroidota</taxon>
        <taxon>Cytophagia</taxon>
        <taxon>Cytophagales</taxon>
        <taxon>Splendidivirgaceae</taxon>
        <taxon>Splendidivirga</taxon>
    </lineage>
</organism>
<accession>A0ABT8L0W5</accession>
<dbReference type="InterPro" id="IPR050344">
    <property type="entry name" value="Peptidase_M1_aminopeptidases"/>
</dbReference>
<dbReference type="Pfam" id="PF01433">
    <property type="entry name" value="Peptidase_M1"/>
    <property type="match status" value="1"/>
</dbReference>
<proteinExistence type="predicted"/>
<keyword evidence="1" id="KW-0732">Signal</keyword>
<feature type="signal peptide" evidence="1">
    <location>
        <begin position="1"/>
        <end position="19"/>
    </location>
</feature>
<comment type="caution">
    <text evidence="3">The sequence shown here is derived from an EMBL/GenBank/DDBJ whole genome shotgun (WGS) entry which is preliminary data.</text>
</comment>
<protein>
    <submittedName>
        <fullName evidence="3">M1 family metallopeptidase</fullName>
        <ecNumber evidence="3">3.4.11.-</ecNumber>
    </submittedName>
</protein>
<keyword evidence="3" id="KW-0031">Aminopeptidase</keyword>
<dbReference type="PANTHER" id="PTHR11533:SF174">
    <property type="entry name" value="PUROMYCIN-SENSITIVE AMINOPEPTIDASE-RELATED"/>
    <property type="match status" value="1"/>
</dbReference>
<keyword evidence="4" id="KW-1185">Reference proteome</keyword>
<reference evidence="3" key="1">
    <citation type="submission" date="2023-06" db="EMBL/GenBank/DDBJ databases">
        <title>Genomic of Parafulvivirga corallium.</title>
        <authorList>
            <person name="Wang G."/>
        </authorList>
    </citation>
    <scope>NUCLEOTIDE SEQUENCE</scope>
    <source>
        <strain evidence="3">BMA10</strain>
    </source>
</reference>
<keyword evidence="3" id="KW-0645">Protease</keyword>
<dbReference type="GO" id="GO:0004177">
    <property type="term" value="F:aminopeptidase activity"/>
    <property type="evidence" value="ECO:0007669"/>
    <property type="project" value="UniProtKB-KW"/>
</dbReference>
<dbReference type="InterPro" id="IPR027268">
    <property type="entry name" value="Peptidase_M4/M1_CTD_sf"/>
</dbReference>
<dbReference type="Proteomes" id="UP001172082">
    <property type="component" value="Unassembled WGS sequence"/>
</dbReference>
<keyword evidence="3" id="KW-0378">Hydrolase</keyword>
<dbReference type="EC" id="3.4.11.-" evidence="3"/>
<dbReference type="PANTHER" id="PTHR11533">
    <property type="entry name" value="PROTEASE M1 ZINC METALLOPROTEASE"/>
    <property type="match status" value="1"/>
</dbReference>
<dbReference type="CDD" id="cd09604">
    <property type="entry name" value="M1_APN_like"/>
    <property type="match status" value="1"/>
</dbReference>